<keyword evidence="2 6" id="KW-0813">Transport</keyword>
<dbReference type="FunFam" id="3.30.70.100:FF:000002">
    <property type="entry name" value="V-type proton ATPase subunit C"/>
    <property type="match status" value="1"/>
</dbReference>
<evidence type="ECO:0000313" key="9">
    <source>
        <dbReference type="Proteomes" id="UP000193685"/>
    </source>
</evidence>
<reference evidence="8 9" key="1">
    <citation type="submission" date="2016-07" db="EMBL/GenBank/DDBJ databases">
        <title>Pervasive Adenine N6-methylation of Active Genes in Fungi.</title>
        <authorList>
            <consortium name="DOE Joint Genome Institute"/>
            <person name="Mondo S.J."/>
            <person name="Dannebaum R.O."/>
            <person name="Kuo R.C."/>
            <person name="Labutti K."/>
            <person name="Haridas S."/>
            <person name="Kuo A."/>
            <person name="Salamov A."/>
            <person name="Ahrendt S.R."/>
            <person name="Lipzen A."/>
            <person name="Sullivan W."/>
            <person name="Andreopoulos W.B."/>
            <person name="Clum A."/>
            <person name="Lindquist E."/>
            <person name="Daum C."/>
            <person name="Ramamoorthy G.K."/>
            <person name="Gryganskyi A."/>
            <person name="Culley D."/>
            <person name="Magnuson J.K."/>
            <person name="James T.Y."/>
            <person name="O'Malley M.A."/>
            <person name="Stajich J.E."/>
            <person name="Spatafora J.W."/>
            <person name="Visel A."/>
            <person name="Grigoriev I.V."/>
        </authorList>
    </citation>
    <scope>NUCLEOTIDE SEQUENCE [LARGE SCALE GENOMIC DNA]</scope>
    <source>
        <strain evidence="8 9">12-1054</strain>
    </source>
</reference>
<name>A0A1Y2EV40_PROLT</name>
<dbReference type="STRING" id="56484.A0A1Y2EV40"/>
<dbReference type="Gene3D" id="3.30.70.100">
    <property type="match status" value="1"/>
</dbReference>
<protein>
    <recommendedName>
        <fullName evidence="6">V-type proton ATPase subunit C</fullName>
    </recommendedName>
</protein>
<comment type="function">
    <text evidence="5">Subunit of the V1 complex of vacuolar(H+)-ATPase (V-ATPase), a multisubunit enzyme composed of a peripheral complex (V1) that hydrolyzes ATP and a membrane integral complex (V0) that translocates protons. V-ATPase is responsible for acidifying and maintaining the pH of intracellular compartments. Subunit C is necessary for the assembly of the catalytic sector of the enzyme and is likely to have a specific function in its catalytic activity. Reversibly leaves the enzyme after glucose depletion, causing the catalytic subcomplex V1 to detach from the V0 section.</text>
</comment>
<dbReference type="AlphaFoldDB" id="A0A1Y2EV40"/>
<dbReference type="GO" id="GO:0000221">
    <property type="term" value="C:vacuolar proton-transporting V-type ATPase, V1 domain"/>
    <property type="evidence" value="ECO:0007669"/>
    <property type="project" value="TreeGrafter"/>
</dbReference>
<dbReference type="Pfam" id="PF03223">
    <property type="entry name" value="V-ATPase_C"/>
    <property type="match status" value="1"/>
</dbReference>
<dbReference type="PANTHER" id="PTHR10137">
    <property type="entry name" value="V-TYPE PROTON ATPASE SUBUNIT C"/>
    <property type="match status" value="1"/>
</dbReference>
<dbReference type="SUPFAM" id="SSF118203">
    <property type="entry name" value="Vacuolar ATP synthase subunit C"/>
    <property type="match status" value="1"/>
</dbReference>
<dbReference type="GeneID" id="63788628"/>
<keyword evidence="4 6" id="KW-0406">Ion transport</keyword>
<dbReference type="Proteomes" id="UP000193685">
    <property type="component" value="Unassembled WGS sequence"/>
</dbReference>
<evidence type="ECO:0000256" key="4">
    <source>
        <dbReference type="ARBA" id="ARBA00023065"/>
    </source>
</evidence>
<organism evidence="8 9">
    <name type="scientific">Protomyces lactucae-debilis</name>
    <dbReference type="NCBI Taxonomy" id="2754530"/>
    <lineage>
        <taxon>Eukaryota</taxon>
        <taxon>Fungi</taxon>
        <taxon>Dikarya</taxon>
        <taxon>Ascomycota</taxon>
        <taxon>Taphrinomycotina</taxon>
        <taxon>Taphrinomycetes</taxon>
        <taxon>Taphrinales</taxon>
        <taxon>Protomycetaceae</taxon>
        <taxon>Protomyces</taxon>
    </lineage>
</organism>
<accession>A0A1Y2EV40</accession>
<evidence type="ECO:0000256" key="2">
    <source>
        <dbReference type="ARBA" id="ARBA00022448"/>
    </source>
</evidence>
<evidence type="ECO:0000256" key="7">
    <source>
        <dbReference type="SAM" id="MobiDB-lite"/>
    </source>
</evidence>
<dbReference type="CDD" id="cd14785">
    <property type="entry name" value="V-ATPase_C"/>
    <property type="match status" value="1"/>
</dbReference>
<dbReference type="PANTHER" id="PTHR10137:SF0">
    <property type="entry name" value="V-TYPE PROTON ATPASE SUBUNIT C"/>
    <property type="match status" value="1"/>
</dbReference>
<evidence type="ECO:0000256" key="3">
    <source>
        <dbReference type="ARBA" id="ARBA00022781"/>
    </source>
</evidence>
<keyword evidence="9" id="KW-1185">Reference proteome</keyword>
<comment type="similarity">
    <text evidence="1 6">Belongs to the V-ATPase C subunit family.</text>
</comment>
<dbReference type="GO" id="GO:0046961">
    <property type="term" value="F:proton-transporting ATPase activity, rotational mechanism"/>
    <property type="evidence" value="ECO:0007669"/>
    <property type="project" value="InterPro"/>
</dbReference>
<comment type="function">
    <text evidence="6">Subunit of the V1 complex of vacuolar(H+)-ATPase (V-ATPase), a multisubunit enzyme composed of a peripheral complex (V1) that hydrolyzes ATP and a membrane integral complex (V0) that translocates protons. V-ATPase is responsible for acidifying and maintaining the pH of intracellular compartments and in some cell types, is targeted to the plasma membrane, where it is responsible for acidifying the extracellular environment. Subunit C is necessary for the assembly of the catalytic sector of the enzyme and is likely to have a specific function in its catalytic activity.</text>
</comment>
<evidence type="ECO:0000313" key="8">
    <source>
        <dbReference type="EMBL" id="ORY75419.1"/>
    </source>
</evidence>
<dbReference type="OrthoDB" id="6605928at2759"/>
<gene>
    <name evidence="8" type="ORF">BCR37DRAFT_403754</name>
</gene>
<dbReference type="Gene3D" id="1.20.1460.10">
    <property type="entry name" value="subunit c (vma5p) of the yeast v-atpase, domain 2"/>
    <property type="match status" value="1"/>
</dbReference>
<dbReference type="EMBL" id="MCFI01000026">
    <property type="protein sequence ID" value="ORY75419.1"/>
    <property type="molecule type" value="Genomic_DNA"/>
</dbReference>
<evidence type="ECO:0000256" key="1">
    <source>
        <dbReference type="ARBA" id="ARBA00006138"/>
    </source>
</evidence>
<evidence type="ECO:0000256" key="5">
    <source>
        <dbReference type="ARBA" id="ARBA00053565"/>
    </source>
</evidence>
<dbReference type="OMA" id="VMIWIHV"/>
<keyword evidence="3 6" id="KW-0375">Hydrogen ion transport</keyword>
<evidence type="ECO:0000256" key="6">
    <source>
        <dbReference type="RuleBase" id="RU364010"/>
    </source>
</evidence>
<comment type="subunit">
    <text evidence="6">V-ATPase is a heteromultimeric enzyme composed of a peripheral catalytic V1 complex (components A to H) attached to an integral membrane V0 proton pore complex.</text>
</comment>
<dbReference type="InterPro" id="IPR036132">
    <property type="entry name" value="Vac_ATP_synth_c_sf"/>
</dbReference>
<dbReference type="Gene3D" id="3.30.70.1180">
    <property type="entry name" value="Vacuolar atp synthase subunit c, domain 1"/>
    <property type="match status" value="1"/>
</dbReference>
<proteinExistence type="inferred from homology"/>
<sequence length="402" mass="45769">MSKLGYQLVAVPPPAENTPPDAAYAVIQAVVTQDMADISRFPIPDLKIGTLDALVSNAEDLARLDTTCEGYVYKVADILKQILQGDRRKMAEQEVVGDRAAEEYLAGFQWNTSKYRSDRSIAELMQMLAKDAAASEQDVRTKFSEYNAVKSQLTQFTRRQTGNLSTRALADIVRKEHVLVGSDYLVTLFFAIPKNNQKDWEKAYETLTPMVVPRSSQKISQDEEFALYNVVVFKKHAQEFAHKARELKFIPRDFTYDKEEQARSREDLAEAKVKERKLWGDVLRLARAAFGDTFMAWVHLKALRVYVESVLRYGLPARFCCVLVRPFKKQDKAVMKALDDKYAYLQPTNLQKKKQKKEKGDKTRGGQEGLEESVNAVEGSLGLEGEYRPFVVFPINWTPTEE</sequence>
<comment type="caution">
    <text evidence="8">The sequence shown here is derived from an EMBL/GenBank/DDBJ whole genome shotgun (WGS) entry which is preliminary data.</text>
</comment>
<feature type="region of interest" description="Disordered" evidence="7">
    <location>
        <begin position="351"/>
        <end position="373"/>
    </location>
</feature>
<dbReference type="InterPro" id="IPR004907">
    <property type="entry name" value="ATPase_V1-cplx_csu"/>
</dbReference>
<dbReference type="RefSeq" id="XP_040722292.1">
    <property type="nucleotide sequence ID" value="XM_040872029.1"/>
</dbReference>